<protein>
    <submittedName>
        <fullName evidence="2">Uncharacterized protein</fullName>
    </submittedName>
</protein>
<feature type="region of interest" description="Disordered" evidence="1">
    <location>
        <begin position="1"/>
        <end position="27"/>
    </location>
</feature>
<accession>A0A8J5LWM5</accession>
<dbReference type="EMBL" id="JAENGY010001780">
    <property type="protein sequence ID" value="KAG6946962.1"/>
    <property type="molecule type" value="Genomic_DNA"/>
</dbReference>
<reference evidence="2" key="1">
    <citation type="submission" date="2021-01" db="EMBL/GenBank/DDBJ databases">
        <title>Phytophthora aleatoria, a newly-described species from Pinus radiata is distinct from Phytophthora cactorum isolates based on comparative genomics.</title>
        <authorList>
            <person name="Mcdougal R."/>
            <person name="Panda P."/>
            <person name="Williams N."/>
            <person name="Studholme D.J."/>
        </authorList>
    </citation>
    <scope>NUCLEOTIDE SEQUENCE</scope>
    <source>
        <strain evidence="2">NZFS 4037</strain>
    </source>
</reference>
<proteinExistence type="predicted"/>
<sequence>MYTEERKQAFNRGTIAITPDQGKQEDRFDATRTPTFWFWKSVAIRQRQERLVAEEEQRVLTITAQVQATYIRTLTGIVRKR</sequence>
<dbReference type="Proteomes" id="UP000709295">
    <property type="component" value="Unassembled WGS sequence"/>
</dbReference>
<dbReference type="AlphaFoldDB" id="A0A8J5LWM5"/>
<name>A0A8J5LWM5_9STRA</name>
<evidence type="ECO:0000313" key="2">
    <source>
        <dbReference type="EMBL" id="KAG6946962.1"/>
    </source>
</evidence>
<comment type="caution">
    <text evidence="2">The sequence shown here is derived from an EMBL/GenBank/DDBJ whole genome shotgun (WGS) entry which is preliminary data.</text>
</comment>
<evidence type="ECO:0000256" key="1">
    <source>
        <dbReference type="SAM" id="MobiDB-lite"/>
    </source>
</evidence>
<gene>
    <name evidence="2" type="ORF">JG688_00015753</name>
</gene>
<evidence type="ECO:0000313" key="3">
    <source>
        <dbReference type="Proteomes" id="UP000709295"/>
    </source>
</evidence>
<organism evidence="2 3">
    <name type="scientific">Phytophthora aleatoria</name>
    <dbReference type="NCBI Taxonomy" id="2496075"/>
    <lineage>
        <taxon>Eukaryota</taxon>
        <taxon>Sar</taxon>
        <taxon>Stramenopiles</taxon>
        <taxon>Oomycota</taxon>
        <taxon>Peronosporomycetes</taxon>
        <taxon>Peronosporales</taxon>
        <taxon>Peronosporaceae</taxon>
        <taxon>Phytophthora</taxon>
    </lineage>
</organism>
<keyword evidence="3" id="KW-1185">Reference proteome</keyword>